<dbReference type="PROSITE" id="PS00194">
    <property type="entry name" value="THIOREDOXIN_1"/>
    <property type="match status" value="2"/>
</dbReference>
<evidence type="ECO:0000313" key="18">
    <source>
        <dbReference type="Proteomes" id="UP001154282"/>
    </source>
</evidence>
<feature type="domain" description="Thioredoxin" evidence="16">
    <location>
        <begin position="90"/>
        <end position="208"/>
    </location>
</feature>
<gene>
    <name evidence="17" type="ORF">LITE_LOCUS9681</name>
</gene>
<evidence type="ECO:0000256" key="8">
    <source>
        <dbReference type="ARBA" id="ARBA00023180"/>
    </source>
</evidence>
<proteinExistence type="inferred from homology"/>
<dbReference type="NCBIfam" id="TIGR01126">
    <property type="entry name" value="pdi_dom"/>
    <property type="match status" value="1"/>
</dbReference>
<dbReference type="GO" id="GO:0005788">
    <property type="term" value="C:endoplasmic reticulum lumen"/>
    <property type="evidence" value="ECO:0007669"/>
    <property type="project" value="UniProtKB-SubCell"/>
</dbReference>
<evidence type="ECO:0000256" key="6">
    <source>
        <dbReference type="ARBA" id="ARBA00022824"/>
    </source>
</evidence>
<dbReference type="GO" id="GO:0006457">
    <property type="term" value="P:protein folding"/>
    <property type="evidence" value="ECO:0007669"/>
    <property type="project" value="TreeGrafter"/>
</dbReference>
<dbReference type="PANTHER" id="PTHR18929">
    <property type="entry name" value="PROTEIN DISULFIDE ISOMERASE"/>
    <property type="match status" value="1"/>
</dbReference>
<keyword evidence="8" id="KW-0325">Glycoprotein</keyword>
<comment type="function">
    <text evidence="11">Acts as a protein-folding catalyst that interacts with nascent polypeptides to catalyze the formation, isomerization, and reduction or oxidation of disulfide bonds.</text>
</comment>
<dbReference type="Pfam" id="PF13848">
    <property type="entry name" value="Thioredoxin_6"/>
    <property type="match status" value="1"/>
</dbReference>
<evidence type="ECO:0000256" key="12">
    <source>
        <dbReference type="PIRSR" id="PIRSR605792-51"/>
    </source>
</evidence>
<dbReference type="SUPFAM" id="SSF52833">
    <property type="entry name" value="Thioredoxin-like"/>
    <property type="match status" value="4"/>
</dbReference>
<evidence type="ECO:0000313" key="17">
    <source>
        <dbReference type="EMBL" id="CAI0397797.1"/>
    </source>
</evidence>
<dbReference type="CDD" id="cd02961">
    <property type="entry name" value="PDI_a_family"/>
    <property type="match status" value="1"/>
</dbReference>
<feature type="region of interest" description="Disordered" evidence="15">
    <location>
        <begin position="19"/>
        <end position="97"/>
    </location>
</feature>
<dbReference type="EMBL" id="CAMGYJ010000004">
    <property type="protein sequence ID" value="CAI0397797.1"/>
    <property type="molecule type" value="Genomic_DNA"/>
</dbReference>
<keyword evidence="6" id="KW-0256">Endoplasmic reticulum</keyword>
<comment type="caution">
    <text evidence="17">The sequence shown here is derived from an EMBL/GenBank/DDBJ whole genome shotgun (WGS) entry which is preliminary data.</text>
</comment>
<evidence type="ECO:0000256" key="9">
    <source>
        <dbReference type="ARBA" id="ARBA00023235"/>
    </source>
</evidence>
<keyword evidence="7 12" id="KW-1015">Disulfide bond</keyword>
<feature type="disulfide bond" description="Redox-active" evidence="12">
    <location>
        <begin position="470"/>
        <end position="473"/>
    </location>
</feature>
<dbReference type="PRINTS" id="PR00421">
    <property type="entry name" value="THIOREDOXIN"/>
</dbReference>
<name>A0AAV0IK12_9ROSI</name>
<feature type="compositionally biased region" description="Acidic residues" evidence="15">
    <location>
        <begin position="60"/>
        <end position="69"/>
    </location>
</feature>
<feature type="chain" id="PRO_5043085064" description="Protein disulfide-isomerase" evidence="14">
    <location>
        <begin position="24"/>
        <end position="585"/>
    </location>
</feature>
<evidence type="ECO:0000256" key="3">
    <source>
        <dbReference type="ARBA" id="ARBA00006347"/>
    </source>
</evidence>
<keyword evidence="4 14" id="KW-0732">Signal</keyword>
<dbReference type="FunFam" id="3.40.30.10:FF:000109">
    <property type="entry name" value="Protein disulfide-isomerase"/>
    <property type="match status" value="1"/>
</dbReference>
<dbReference type="FunFam" id="3.40.30.10:FF:000042">
    <property type="entry name" value="protein disulfide-isomerase A2"/>
    <property type="match status" value="1"/>
</dbReference>
<dbReference type="CDD" id="cd02982">
    <property type="entry name" value="PDI_b'_family"/>
    <property type="match status" value="1"/>
</dbReference>
<feature type="compositionally biased region" description="Acidic residues" evidence="15">
    <location>
        <begin position="77"/>
        <end position="90"/>
    </location>
</feature>
<evidence type="ECO:0000256" key="2">
    <source>
        <dbReference type="ARBA" id="ARBA00004319"/>
    </source>
</evidence>
<dbReference type="InterPro" id="IPR005792">
    <property type="entry name" value="Prot_disulphide_isomerase"/>
</dbReference>
<dbReference type="InterPro" id="IPR005788">
    <property type="entry name" value="PDI_thioredoxin-like_dom"/>
</dbReference>
<accession>A0AAV0IK12</accession>
<evidence type="ECO:0000256" key="15">
    <source>
        <dbReference type="SAM" id="MobiDB-lite"/>
    </source>
</evidence>
<dbReference type="FunFam" id="3.40.30.10:FF:000134">
    <property type="entry name" value="Protein disulfide-isomerase"/>
    <property type="match status" value="1"/>
</dbReference>
<feature type="compositionally biased region" description="Low complexity" evidence="15">
    <location>
        <begin position="19"/>
        <end position="29"/>
    </location>
</feature>
<dbReference type="PROSITE" id="PS51352">
    <property type="entry name" value="THIOREDOXIN_2"/>
    <property type="match status" value="2"/>
</dbReference>
<dbReference type="InterPro" id="IPR013766">
    <property type="entry name" value="Thioredoxin_domain"/>
</dbReference>
<dbReference type="Pfam" id="PF00085">
    <property type="entry name" value="Thioredoxin"/>
    <property type="match status" value="2"/>
</dbReference>
<feature type="disulfide bond" description="Redox-active" evidence="12">
    <location>
        <begin position="131"/>
        <end position="134"/>
    </location>
</feature>
<keyword evidence="10 12" id="KW-0676">Redox-active center</keyword>
<evidence type="ECO:0000256" key="5">
    <source>
        <dbReference type="ARBA" id="ARBA00022737"/>
    </source>
</evidence>
<dbReference type="FunFam" id="3.40.30.10:FF:000023">
    <property type="entry name" value="Protein disulfide-isomerase"/>
    <property type="match status" value="1"/>
</dbReference>
<dbReference type="EC" id="5.3.4.1" evidence="14"/>
<reference evidence="17" key="1">
    <citation type="submission" date="2022-08" db="EMBL/GenBank/DDBJ databases">
        <authorList>
            <person name="Gutierrez-Valencia J."/>
        </authorList>
    </citation>
    <scope>NUCLEOTIDE SEQUENCE</scope>
</reference>
<dbReference type="Gene3D" id="3.40.30.10">
    <property type="entry name" value="Glutaredoxin"/>
    <property type="match status" value="4"/>
</dbReference>
<sequence length="585" mass="64874">MSARFLLLLALTAFLLASNPASASSSSSATDVDDEDLSFLEDDDDTGADHTAQHYPDSDHFDDEDEDFAGEGGGEFENYDDLDDGGDSDPDAYNKAPEVDEKDVVVLTDGNFSDFVKDRRFVLVEFYAPWCGHCQSLAPEYAAAATELKGEKDVALAKVDATEESELSQEHDVQGFPTLYFFVDGVRKPYPGQRTKEAIVTWIKKKIGPGISNVTTLDDAERILTSENKVALGYLNSLVGPESEELAAASRLEDDVNFYQTVNPDVAKLFHLDAKAKRPALVMIKKEDEKLSYFDGNFSRSSIAEFVFANKLPLVTIFTRENAPAVFESEIKKQLILFANKKDTEKALAPFQEAAKLFKGKLICVYVDMENEDVGKPVSDYFGITTSPKLIGYTGNEDTKKFIFDKEITVDNIKAFGQDFIDDKLKPFFKSDPIPENNDGDVKIVVGDNFDEIVLDESKDVFLEIYAPWCGHCQALEPTYNKLAKHLRGIDSIVIAKMDGTTNEHPRAKSDGFPTLLFFPAGNKSFDPITVDTDRTVVAFYKFIKKHASIPFKLQKPASTTKPASESETEVQETSSSTKDAKDEL</sequence>
<comment type="catalytic activity">
    <reaction evidence="1 14">
        <text>Catalyzes the rearrangement of -S-S- bonds in proteins.</text>
        <dbReference type="EC" id="5.3.4.1"/>
    </reaction>
</comment>
<dbReference type="PANTHER" id="PTHR18929:SF246">
    <property type="entry name" value="PROTEIN DISULFIDE ISOMERASE-LIKE 1-4"/>
    <property type="match status" value="1"/>
</dbReference>
<evidence type="ECO:0000256" key="1">
    <source>
        <dbReference type="ARBA" id="ARBA00001182"/>
    </source>
</evidence>
<evidence type="ECO:0000256" key="10">
    <source>
        <dbReference type="ARBA" id="ARBA00023284"/>
    </source>
</evidence>
<keyword evidence="9 14" id="KW-0413">Isomerase</keyword>
<dbReference type="InterPro" id="IPR017937">
    <property type="entry name" value="Thioredoxin_CS"/>
</dbReference>
<keyword evidence="18" id="KW-1185">Reference proteome</keyword>
<dbReference type="AlphaFoldDB" id="A0AAV0IK12"/>
<feature type="region of interest" description="Disordered" evidence="15">
    <location>
        <begin position="555"/>
        <end position="585"/>
    </location>
</feature>
<evidence type="ECO:0000256" key="4">
    <source>
        <dbReference type="ARBA" id="ARBA00022729"/>
    </source>
</evidence>
<feature type="signal peptide" evidence="14">
    <location>
        <begin position="1"/>
        <end position="23"/>
    </location>
</feature>
<protein>
    <recommendedName>
        <fullName evidence="14">Protein disulfide-isomerase</fullName>
        <ecNumber evidence="14">5.3.4.1</ecNumber>
    </recommendedName>
</protein>
<feature type="domain" description="Thioredoxin" evidence="16">
    <location>
        <begin position="420"/>
        <end position="549"/>
    </location>
</feature>
<dbReference type="GO" id="GO:0003756">
    <property type="term" value="F:protein disulfide isomerase activity"/>
    <property type="evidence" value="ECO:0007669"/>
    <property type="project" value="UniProtKB-EC"/>
</dbReference>
<evidence type="ECO:0000256" key="7">
    <source>
        <dbReference type="ARBA" id="ARBA00023157"/>
    </source>
</evidence>
<evidence type="ECO:0000256" key="13">
    <source>
        <dbReference type="RuleBase" id="RU004208"/>
    </source>
</evidence>
<organism evidence="17 18">
    <name type="scientific">Linum tenue</name>
    <dbReference type="NCBI Taxonomy" id="586396"/>
    <lineage>
        <taxon>Eukaryota</taxon>
        <taxon>Viridiplantae</taxon>
        <taxon>Streptophyta</taxon>
        <taxon>Embryophyta</taxon>
        <taxon>Tracheophyta</taxon>
        <taxon>Spermatophyta</taxon>
        <taxon>Magnoliopsida</taxon>
        <taxon>eudicotyledons</taxon>
        <taxon>Gunneridae</taxon>
        <taxon>Pentapetalae</taxon>
        <taxon>rosids</taxon>
        <taxon>fabids</taxon>
        <taxon>Malpighiales</taxon>
        <taxon>Linaceae</taxon>
        <taxon>Linum</taxon>
    </lineage>
</organism>
<comment type="similarity">
    <text evidence="3 13">Belongs to the protein disulfide isomerase family.</text>
</comment>
<dbReference type="InterPro" id="IPR036249">
    <property type="entry name" value="Thioredoxin-like_sf"/>
</dbReference>
<dbReference type="Proteomes" id="UP001154282">
    <property type="component" value="Unassembled WGS sequence"/>
</dbReference>
<dbReference type="NCBIfam" id="TIGR01130">
    <property type="entry name" value="ER_PDI_fam"/>
    <property type="match status" value="1"/>
</dbReference>
<dbReference type="CDD" id="cd02995">
    <property type="entry name" value="PDI_a_PDI_a'_C"/>
    <property type="match status" value="1"/>
</dbReference>
<evidence type="ECO:0000259" key="16">
    <source>
        <dbReference type="PROSITE" id="PS51352"/>
    </source>
</evidence>
<feature type="compositionally biased region" description="Acidic residues" evidence="15">
    <location>
        <begin position="31"/>
        <end position="46"/>
    </location>
</feature>
<evidence type="ECO:0000256" key="14">
    <source>
        <dbReference type="RuleBase" id="RU361130"/>
    </source>
</evidence>
<evidence type="ECO:0000256" key="11">
    <source>
        <dbReference type="ARBA" id="ARBA00054003"/>
    </source>
</evidence>
<comment type="subcellular location">
    <subcellularLocation>
        <location evidence="2">Endoplasmic reticulum lumen</location>
    </subcellularLocation>
</comment>
<dbReference type="GO" id="GO:0034976">
    <property type="term" value="P:response to endoplasmic reticulum stress"/>
    <property type="evidence" value="ECO:0007669"/>
    <property type="project" value="TreeGrafter"/>
</dbReference>
<feature type="compositionally biased region" description="Basic and acidic residues" evidence="15">
    <location>
        <begin position="47"/>
        <end position="59"/>
    </location>
</feature>
<dbReference type="CDD" id="cd02981">
    <property type="entry name" value="PDI_b_family"/>
    <property type="match status" value="1"/>
</dbReference>
<keyword evidence="5" id="KW-0677">Repeat</keyword>